<organism evidence="2 3">
    <name type="scientific">Strigamia maritima</name>
    <name type="common">European centipede</name>
    <name type="synonym">Geophilus maritimus</name>
    <dbReference type="NCBI Taxonomy" id="126957"/>
    <lineage>
        <taxon>Eukaryota</taxon>
        <taxon>Metazoa</taxon>
        <taxon>Ecdysozoa</taxon>
        <taxon>Arthropoda</taxon>
        <taxon>Myriapoda</taxon>
        <taxon>Chilopoda</taxon>
        <taxon>Pleurostigmophora</taxon>
        <taxon>Geophilomorpha</taxon>
        <taxon>Linotaeniidae</taxon>
        <taxon>Strigamia</taxon>
    </lineage>
</organism>
<evidence type="ECO:0000256" key="1">
    <source>
        <dbReference type="SAM" id="Phobius"/>
    </source>
</evidence>
<protein>
    <recommendedName>
        <fullName evidence="4">Gustatory receptor</fullName>
    </recommendedName>
</protein>
<sequence length="372" mass="42947">MESKDDNATRKINRLWRYLYAYVGFFLSKNNYCFAIFITLFTLANLTEMICNAISTFHDTSISIAKVCIFLCLLAYYIESFLCMLLIRKRQCKFLLYLNILQGRNIDAVLRNRAWIILLILVTSAIITLLVCLALEICFYMNFHDIPSILQDLLIISNWFTAVVANEMSKILFIYFCILISFNFECLMTQVKNTTALLYSSRKQKKMLKHDYDHQFYTITQQLDDINNLFEPLLPIWIAGDIVYICISLRVLTNSAGDFYSFIVFTLRLLVVLLVMYFYAARVNEKARAMAIAITKLMMQLQQNGTLVTQQINSLSASQTSVEQWKHQMFIQHLSLATTGIDVSGYFIITKGSILTLLGTLFTYAVVLFQTT</sequence>
<proteinExistence type="predicted"/>
<dbReference type="Proteomes" id="UP000014500">
    <property type="component" value="Unassembled WGS sequence"/>
</dbReference>
<accession>T1JK97</accession>
<feature type="transmembrane region" description="Helical" evidence="1">
    <location>
        <begin position="149"/>
        <end position="165"/>
    </location>
</feature>
<feature type="transmembrane region" description="Helical" evidence="1">
    <location>
        <begin position="114"/>
        <end position="143"/>
    </location>
</feature>
<name>T1JK97_STRMM</name>
<feature type="transmembrane region" description="Helical" evidence="1">
    <location>
        <begin position="346"/>
        <end position="369"/>
    </location>
</feature>
<dbReference type="EMBL" id="JH431649">
    <property type="status" value="NOT_ANNOTATED_CDS"/>
    <property type="molecule type" value="Genomic_DNA"/>
</dbReference>
<feature type="transmembrane region" description="Helical" evidence="1">
    <location>
        <begin position="259"/>
        <end position="280"/>
    </location>
</feature>
<dbReference type="AlphaFoldDB" id="T1JK97"/>
<evidence type="ECO:0000313" key="2">
    <source>
        <dbReference type="EnsemblMetazoa" id="SMAR014277-PA"/>
    </source>
</evidence>
<evidence type="ECO:0008006" key="4">
    <source>
        <dbReference type="Google" id="ProtNLM"/>
    </source>
</evidence>
<keyword evidence="1" id="KW-0472">Membrane</keyword>
<keyword evidence="1" id="KW-1133">Transmembrane helix</keyword>
<evidence type="ECO:0000313" key="3">
    <source>
        <dbReference type="Proteomes" id="UP000014500"/>
    </source>
</evidence>
<feature type="transmembrane region" description="Helical" evidence="1">
    <location>
        <begin position="64"/>
        <end position="87"/>
    </location>
</feature>
<keyword evidence="3" id="KW-1185">Reference proteome</keyword>
<feature type="transmembrane region" description="Helical" evidence="1">
    <location>
        <begin position="234"/>
        <end position="252"/>
    </location>
</feature>
<keyword evidence="1" id="KW-0812">Transmembrane</keyword>
<reference evidence="2" key="2">
    <citation type="submission" date="2015-02" db="UniProtKB">
        <authorList>
            <consortium name="EnsemblMetazoa"/>
        </authorList>
    </citation>
    <scope>IDENTIFICATION</scope>
</reference>
<feature type="transmembrane region" description="Helical" evidence="1">
    <location>
        <begin position="172"/>
        <end position="191"/>
    </location>
</feature>
<reference evidence="3" key="1">
    <citation type="submission" date="2011-05" db="EMBL/GenBank/DDBJ databases">
        <authorList>
            <person name="Richards S.R."/>
            <person name="Qu J."/>
            <person name="Jiang H."/>
            <person name="Jhangiani S.N."/>
            <person name="Agravi P."/>
            <person name="Goodspeed R."/>
            <person name="Gross S."/>
            <person name="Mandapat C."/>
            <person name="Jackson L."/>
            <person name="Mathew T."/>
            <person name="Pu L."/>
            <person name="Thornton R."/>
            <person name="Saada N."/>
            <person name="Wilczek-Boney K.B."/>
            <person name="Lee S."/>
            <person name="Kovar C."/>
            <person name="Wu Y."/>
            <person name="Scherer S.E."/>
            <person name="Worley K.C."/>
            <person name="Muzny D.M."/>
            <person name="Gibbs R."/>
        </authorList>
    </citation>
    <scope>NUCLEOTIDE SEQUENCE</scope>
    <source>
        <strain evidence="3">Brora</strain>
    </source>
</reference>
<feature type="transmembrane region" description="Helical" evidence="1">
    <location>
        <begin position="20"/>
        <end position="44"/>
    </location>
</feature>
<dbReference type="HOGENOM" id="CLU_063321_0_0_1"/>
<dbReference type="EnsemblMetazoa" id="SMAR014277-RA">
    <property type="protein sequence ID" value="SMAR014277-PA"/>
    <property type="gene ID" value="SMAR014277"/>
</dbReference>
<dbReference type="PhylomeDB" id="T1JK97"/>